<evidence type="ECO:0000313" key="1">
    <source>
        <dbReference type="EMBL" id="PZP26698.1"/>
    </source>
</evidence>
<reference evidence="1 2" key="1">
    <citation type="submission" date="2017-08" db="EMBL/GenBank/DDBJ databases">
        <title>Infants hospitalized years apart are colonized by the same room-sourced microbial strains.</title>
        <authorList>
            <person name="Brooks B."/>
            <person name="Olm M.R."/>
            <person name="Firek B.A."/>
            <person name="Baker R."/>
            <person name="Thomas B.C."/>
            <person name="Morowitz M.J."/>
            <person name="Banfield J.F."/>
        </authorList>
    </citation>
    <scope>NUCLEOTIDE SEQUENCE [LARGE SCALE GENOMIC DNA]</scope>
    <source>
        <strain evidence="1">S2_009_000_R2_77</strain>
    </source>
</reference>
<accession>A0A2W5D859</accession>
<dbReference type="EMBL" id="QFOH01000001">
    <property type="protein sequence ID" value="PZP26698.1"/>
    <property type="molecule type" value="Genomic_DNA"/>
</dbReference>
<comment type="caution">
    <text evidence="1">The sequence shown here is derived from an EMBL/GenBank/DDBJ whole genome shotgun (WGS) entry which is preliminary data.</text>
</comment>
<protein>
    <submittedName>
        <fullName evidence="1">Uncharacterized protein</fullName>
    </submittedName>
</protein>
<organism evidence="1 2">
    <name type="scientific">Pseudomonas kuykendallii</name>
    <dbReference type="NCBI Taxonomy" id="1007099"/>
    <lineage>
        <taxon>Bacteria</taxon>
        <taxon>Pseudomonadati</taxon>
        <taxon>Pseudomonadota</taxon>
        <taxon>Gammaproteobacteria</taxon>
        <taxon>Pseudomonadales</taxon>
        <taxon>Pseudomonadaceae</taxon>
        <taxon>Pseudomonas</taxon>
    </lineage>
</organism>
<gene>
    <name evidence="1" type="ORF">DI599_00630</name>
</gene>
<dbReference type="Proteomes" id="UP000249198">
    <property type="component" value="Unassembled WGS sequence"/>
</dbReference>
<evidence type="ECO:0000313" key="2">
    <source>
        <dbReference type="Proteomes" id="UP000249198"/>
    </source>
</evidence>
<dbReference type="AlphaFoldDB" id="A0A2W5D859"/>
<proteinExistence type="predicted"/>
<name>A0A2W5D859_9PSED</name>
<sequence length="59" mass="6641">MQDQGKDWSCSKDDLGQASEGPVLTVLELQMLRCYRQMQLRDQCTLLRIAEALAAGLIE</sequence>